<protein>
    <submittedName>
        <fullName evidence="1">Uncharacterized protein</fullName>
    </submittedName>
</protein>
<evidence type="ECO:0000313" key="1">
    <source>
        <dbReference type="EMBL" id="CAH3194458.1"/>
    </source>
</evidence>
<accession>A0ABN8SV45</accession>
<evidence type="ECO:0000313" key="2">
    <source>
        <dbReference type="Proteomes" id="UP001159427"/>
    </source>
</evidence>
<gene>
    <name evidence="1" type="ORF">PEVE_00027862</name>
</gene>
<name>A0ABN8SV45_9CNID</name>
<organism evidence="1 2">
    <name type="scientific">Porites evermanni</name>
    <dbReference type="NCBI Taxonomy" id="104178"/>
    <lineage>
        <taxon>Eukaryota</taxon>
        <taxon>Metazoa</taxon>
        <taxon>Cnidaria</taxon>
        <taxon>Anthozoa</taxon>
        <taxon>Hexacorallia</taxon>
        <taxon>Scleractinia</taxon>
        <taxon>Fungiina</taxon>
        <taxon>Poritidae</taxon>
        <taxon>Porites</taxon>
    </lineage>
</organism>
<dbReference type="SUPFAM" id="SSF50249">
    <property type="entry name" value="Nucleic acid-binding proteins"/>
    <property type="match status" value="1"/>
</dbReference>
<reference evidence="1 2" key="1">
    <citation type="submission" date="2022-05" db="EMBL/GenBank/DDBJ databases">
        <authorList>
            <consortium name="Genoscope - CEA"/>
            <person name="William W."/>
        </authorList>
    </citation>
    <scope>NUCLEOTIDE SEQUENCE [LARGE SCALE GENOMIC DNA]</scope>
</reference>
<comment type="caution">
    <text evidence="1">The sequence shown here is derived from an EMBL/GenBank/DDBJ whole genome shotgun (WGS) entry which is preliminary data.</text>
</comment>
<proteinExistence type="predicted"/>
<keyword evidence="2" id="KW-1185">Reference proteome</keyword>
<sequence length="151" mass="16707">MTTIIQPLPTEYELQFRLSADGFHPTYTVDQIKQSSSNCELITFFGKNLKLVESTFADTTGQITINLWAELTQEMETGKVYRIGPIQVRGWNGIKKLSTTPNSVITSVSDQAELTNLPIPEPTPDGEQSTIGILVCPPFTACMQWKPLSVA</sequence>
<dbReference type="Gene3D" id="2.40.50.140">
    <property type="entry name" value="Nucleic acid-binding proteins"/>
    <property type="match status" value="1"/>
</dbReference>
<dbReference type="InterPro" id="IPR012340">
    <property type="entry name" value="NA-bd_OB-fold"/>
</dbReference>
<dbReference type="Proteomes" id="UP001159427">
    <property type="component" value="Unassembled WGS sequence"/>
</dbReference>
<dbReference type="EMBL" id="CALNXI010003845">
    <property type="protein sequence ID" value="CAH3194458.1"/>
    <property type="molecule type" value="Genomic_DNA"/>
</dbReference>